<dbReference type="InterPro" id="IPR002656">
    <property type="entry name" value="Acyl_transf_3_dom"/>
</dbReference>
<feature type="transmembrane region" description="Helical" evidence="1">
    <location>
        <begin position="86"/>
        <end position="104"/>
    </location>
</feature>
<evidence type="ECO:0000313" key="4">
    <source>
        <dbReference type="Proteomes" id="UP000295773"/>
    </source>
</evidence>
<evidence type="ECO:0000313" key="3">
    <source>
        <dbReference type="EMBL" id="TCU57115.1"/>
    </source>
</evidence>
<dbReference type="InterPro" id="IPR050623">
    <property type="entry name" value="Glucan_succinyl_AcylTrfase"/>
</dbReference>
<feature type="transmembrane region" description="Helical" evidence="1">
    <location>
        <begin position="142"/>
        <end position="162"/>
    </location>
</feature>
<dbReference type="Proteomes" id="UP000295773">
    <property type="component" value="Unassembled WGS sequence"/>
</dbReference>
<feature type="transmembrane region" description="Helical" evidence="1">
    <location>
        <begin position="229"/>
        <end position="252"/>
    </location>
</feature>
<keyword evidence="3" id="KW-0012">Acyltransferase</keyword>
<keyword evidence="1" id="KW-0812">Transmembrane</keyword>
<accession>A0A4V2VJS1</accession>
<feature type="transmembrane region" description="Helical" evidence="1">
    <location>
        <begin position="50"/>
        <end position="70"/>
    </location>
</feature>
<dbReference type="EMBL" id="SMBP01000019">
    <property type="protein sequence ID" value="TCU57115.1"/>
    <property type="molecule type" value="Genomic_DNA"/>
</dbReference>
<feature type="transmembrane region" description="Helical" evidence="1">
    <location>
        <begin position="288"/>
        <end position="308"/>
    </location>
</feature>
<dbReference type="GO" id="GO:0016747">
    <property type="term" value="F:acyltransferase activity, transferring groups other than amino-acyl groups"/>
    <property type="evidence" value="ECO:0007669"/>
    <property type="project" value="InterPro"/>
</dbReference>
<organism evidence="3 4">
    <name type="scientific">Longicatena caecimuris</name>
    <dbReference type="NCBI Taxonomy" id="1796635"/>
    <lineage>
        <taxon>Bacteria</taxon>
        <taxon>Bacillati</taxon>
        <taxon>Bacillota</taxon>
        <taxon>Erysipelotrichia</taxon>
        <taxon>Erysipelotrichales</taxon>
        <taxon>Erysipelotrichaceae</taxon>
        <taxon>Longicatena</taxon>
    </lineage>
</organism>
<dbReference type="PANTHER" id="PTHR36927">
    <property type="entry name" value="BLR4337 PROTEIN"/>
    <property type="match status" value="1"/>
</dbReference>
<feature type="transmembrane region" description="Helical" evidence="1">
    <location>
        <begin position="12"/>
        <end position="30"/>
    </location>
</feature>
<reference evidence="3 4" key="1">
    <citation type="submission" date="2019-03" db="EMBL/GenBank/DDBJ databases">
        <title>Genomic Encyclopedia of Type Strains, Phase IV (KMG-IV): sequencing the most valuable type-strain genomes for metagenomic binning, comparative biology and taxonomic classification.</title>
        <authorList>
            <person name="Goeker M."/>
        </authorList>
    </citation>
    <scope>NUCLEOTIDE SEQUENCE [LARGE SCALE GENOMIC DNA]</scope>
    <source>
        <strain evidence="3 4">DSM 29481</strain>
    </source>
</reference>
<keyword evidence="4" id="KW-1185">Reference proteome</keyword>
<keyword evidence="3" id="KW-0808">Transferase</keyword>
<gene>
    <name evidence="3" type="ORF">EDD61_11916</name>
</gene>
<sequence length="349" mass="40635">MRKYYIDNLRVFCILLLIPYHTAMIFNDFGEAFYIHGQIVEGLAVPMGFLTPWWMSLLFTISGISVAFALKRRSIKEFFMERVKKLLIPLLVGIMLIIPVQSYIADVFWNGYKGNYFAHYAVYFTKFTDLTGYDGGFTPGHLWFILFLFIVSVAAIPMIALFQKRNKPIDRKKIKVWQLFPLFLAILIMTPILDFAGGKSIGEAFTLFIIAFFLLSLDEVQELLEKNWILLLCLFAGISLIYMTVDMCGLVWDIANRIVKWFGILAFLGVWRKFFNKTNPIMQYLSKAAFPLYYFHQSILVVLAYFVLKTKLNVPFQYLSIMLGTFLFSILCYEICRRFKITKLLFGIK</sequence>
<evidence type="ECO:0000259" key="2">
    <source>
        <dbReference type="Pfam" id="PF01757"/>
    </source>
</evidence>
<feature type="domain" description="Acyltransferase 3" evidence="2">
    <location>
        <begin position="4"/>
        <end position="333"/>
    </location>
</feature>
<keyword evidence="1" id="KW-0472">Membrane</keyword>
<dbReference type="AlphaFoldDB" id="A0A4V2VJS1"/>
<feature type="transmembrane region" description="Helical" evidence="1">
    <location>
        <begin position="199"/>
        <end position="217"/>
    </location>
</feature>
<feature type="transmembrane region" description="Helical" evidence="1">
    <location>
        <begin position="174"/>
        <end position="193"/>
    </location>
</feature>
<dbReference type="PANTHER" id="PTHR36927:SF3">
    <property type="entry name" value="GLUCANS BIOSYNTHESIS PROTEIN C"/>
    <property type="match status" value="1"/>
</dbReference>
<protein>
    <submittedName>
        <fullName evidence="3">Acyltransferase-like protein</fullName>
    </submittedName>
</protein>
<feature type="transmembrane region" description="Helical" evidence="1">
    <location>
        <begin position="258"/>
        <end position="276"/>
    </location>
</feature>
<feature type="transmembrane region" description="Helical" evidence="1">
    <location>
        <begin position="314"/>
        <end position="336"/>
    </location>
</feature>
<evidence type="ECO:0000256" key="1">
    <source>
        <dbReference type="SAM" id="Phobius"/>
    </source>
</evidence>
<proteinExistence type="predicted"/>
<keyword evidence="1" id="KW-1133">Transmembrane helix</keyword>
<comment type="caution">
    <text evidence="3">The sequence shown here is derived from an EMBL/GenBank/DDBJ whole genome shotgun (WGS) entry which is preliminary data.</text>
</comment>
<dbReference type="Pfam" id="PF01757">
    <property type="entry name" value="Acyl_transf_3"/>
    <property type="match status" value="1"/>
</dbReference>
<name>A0A4V2VJS1_9FIRM</name>
<dbReference type="RefSeq" id="WP_119957621.1">
    <property type="nucleotide sequence ID" value="NZ_JAJBLY010000023.1"/>
</dbReference>